<proteinExistence type="predicted"/>
<dbReference type="Proteomes" id="UP000235777">
    <property type="component" value="Unassembled WGS sequence"/>
</dbReference>
<keyword evidence="2" id="KW-1185">Reference proteome</keyword>
<gene>
    <name evidence="1" type="ORF">C0Z20_16300</name>
</gene>
<dbReference type="InterPro" id="IPR014581">
    <property type="entry name" value="UCP033303"/>
</dbReference>
<name>A0A2N7X2S3_9BURK</name>
<sequence length="210" mass="23226">MESSTKVNWRMAGEEVASCNCAWGCPCQFNALPTTGHCEAVIGYEIRAGEYGATRLDGLRFAQIVRWPGAIHEGNGTRQWIIDEQASPEQRQALAAIQSGEEGGTYFEIMASVCPHTLEPAFATIELQVDRERRTGALRISGLAECDIEPIKNPVTGEEHRARIELPNGFEYKKAEMASVARLAVTAPEPLAMRHENTYAQLNEFDWSNA</sequence>
<protein>
    <submittedName>
        <fullName evidence="1">DUF1326 domain-containing protein</fullName>
    </submittedName>
</protein>
<reference evidence="1 2" key="1">
    <citation type="submission" date="2018-01" db="EMBL/GenBank/DDBJ databases">
        <title>Whole genome analyses suggest that Burkholderia sensu lato contains two further novel genera in the rhizoxinica-symbiotica group Mycetohabitans gen. nov., and Trinickia gen. nov.: implications for the evolution of diazotrophy and nodulation in the Burkholderiaceae.</title>
        <authorList>
            <person name="Estrada-de los Santos P."/>
            <person name="Palmer M."/>
            <person name="Chavez-Ramirez B."/>
            <person name="Beukes C."/>
            <person name="Steenkamp E.T."/>
            <person name="Hirsch A.M."/>
            <person name="Manyaka P."/>
            <person name="Maluk M."/>
            <person name="Lafos M."/>
            <person name="Crook M."/>
            <person name="Gross E."/>
            <person name="Simon M.F."/>
            <person name="Bueno dos Reis Junior F."/>
            <person name="Poole P.S."/>
            <person name="Venter S.N."/>
            <person name="James E.K."/>
        </authorList>
    </citation>
    <scope>NUCLEOTIDE SEQUENCE [LARGE SCALE GENOMIC DNA]</scope>
    <source>
        <strain evidence="1 2">JPY 581</strain>
    </source>
</reference>
<organism evidence="1 2">
    <name type="scientific">Trinickia symbiotica</name>
    <dbReference type="NCBI Taxonomy" id="863227"/>
    <lineage>
        <taxon>Bacteria</taxon>
        <taxon>Pseudomonadati</taxon>
        <taxon>Pseudomonadota</taxon>
        <taxon>Betaproteobacteria</taxon>
        <taxon>Burkholderiales</taxon>
        <taxon>Burkholderiaceae</taxon>
        <taxon>Trinickia</taxon>
    </lineage>
</organism>
<evidence type="ECO:0000313" key="1">
    <source>
        <dbReference type="EMBL" id="PMS35881.1"/>
    </source>
</evidence>
<evidence type="ECO:0000313" key="2">
    <source>
        <dbReference type="Proteomes" id="UP000235777"/>
    </source>
</evidence>
<dbReference type="EMBL" id="PNYC01000009">
    <property type="protein sequence ID" value="PMS35881.1"/>
    <property type="molecule type" value="Genomic_DNA"/>
</dbReference>
<dbReference type="AlphaFoldDB" id="A0A2N7X2S3"/>
<dbReference type="RefSeq" id="WP_018443891.1">
    <property type="nucleotide sequence ID" value="NZ_KB890218.1"/>
</dbReference>
<dbReference type="PIRSF" id="PIRSF033303">
    <property type="entry name" value="UCP033303"/>
    <property type="match status" value="1"/>
</dbReference>
<accession>A0A2N7X2S3</accession>
<dbReference type="Pfam" id="PF07040">
    <property type="entry name" value="DUF1326"/>
    <property type="match status" value="1"/>
</dbReference>
<dbReference type="OrthoDB" id="9802256at2"/>
<dbReference type="STRING" id="863227.GCA_000373005_05281"/>
<comment type="caution">
    <text evidence="1">The sequence shown here is derived from an EMBL/GenBank/DDBJ whole genome shotgun (WGS) entry which is preliminary data.</text>
</comment>
<dbReference type="InterPro" id="IPR009758">
    <property type="entry name" value="DUF1326"/>
</dbReference>